<reference evidence="1 2" key="1">
    <citation type="submission" date="2014-03" db="EMBL/GenBank/DDBJ databases">
        <title>Draft genome of the hookworm Oesophagostomum dentatum.</title>
        <authorList>
            <person name="Mitreva M."/>
        </authorList>
    </citation>
    <scope>NUCLEOTIDE SEQUENCE [LARGE SCALE GENOMIC DNA]</scope>
    <source>
        <strain evidence="1 2">OD-Hann</strain>
    </source>
</reference>
<dbReference type="Proteomes" id="UP000053660">
    <property type="component" value="Unassembled WGS sequence"/>
</dbReference>
<accession>A0A0B1SUX3</accession>
<sequence length="142" mass="15918">MGVELEEIKDISFPGAFAKEPLGTSLRKDFDEENKTAHPEKQGSTGFAAPEWASILENEGIKGGLHTVVVRPFRDLHEKLSEWRSYGTWVITWPVDENWSPDVIKGICASCAKQFKKGGRVVTAWIPCVQNNIDKWTIMMGV</sequence>
<dbReference type="EMBL" id="KN557972">
    <property type="protein sequence ID" value="KHJ87342.1"/>
    <property type="molecule type" value="Genomic_DNA"/>
</dbReference>
<gene>
    <name evidence="1" type="ORF">OESDEN_12886</name>
</gene>
<proteinExistence type="predicted"/>
<keyword evidence="2" id="KW-1185">Reference proteome</keyword>
<evidence type="ECO:0000313" key="2">
    <source>
        <dbReference type="Proteomes" id="UP000053660"/>
    </source>
</evidence>
<dbReference type="OrthoDB" id="5855041at2759"/>
<evidence type="ECO:0000313" key="1">
    <source>
        <dbReference type="EMBL" id="KHJ87342.1"/>
    </source>
</evidence>
<name>A0A0B1SUX3_OESDE</name>
<organism evidence="1 2">
    <name type="scientific">Oesophagostomum dentatum</name>
    <name type="common">Nodular worm</name>
    <dbReference type="NCBI Taxonomy" id="61180"/>
    <lineage>
        <taxon>Eukaryota</taxon>
        <taxon>Metazoa</taxon>
        <taxon>Ecdysozoa</taxon>
        <taxon>Nematoda</taxon>
        <taxon>Chromadorea</taxon>
        <taxon>Rhabditida</taxon>
        <taxon>Rhabditina</taxon>
        <taxon>Rhabditomorpha</taxon>
        <taxon>Strongyloidea</taxon>
        <taxon>Strongylidae</taxon>
        <taxon>Oesophagostomum</taxon>
    </lineage>
</organism>
<protein>
    <submittedName>
        <fullName evidence="1">Uncharacterized protein</fullName>
    </submittedName>
</protein>
<dbReference type="AlphaFoldDB" id="A0A0B1SUX3"/>